<sequence>MGTPQERGDHRLSPMGTPQERGDPKLSPMGTPQERGDHRLSPMGTPQERGDPKLSPMGTPQERGDPKLSPRVPPGVRGQRVEPERDAGAAAVGAVPHQRRHLGDEGALALRGDGVLRLLLAHRGPLELLHQLPPLGGAQNLVRGPLVRGRALGRGDEEADAGAFREPTRPVAPTRHPHEPQHPHGPRGPRRPHQPVRRRVRHHLPPRLPQRLQPGLQLRRGRQLLHRRLGEHPENTGGPQNTAGNPQNHRGTPRIQRHHGGGAGGVRAAPRRRAAVRQVQDDVLPVGAGLLRLPPVPRVPLPHGRPLQVPPQQAVPQSRFLGCL</sequence>
<organism evidence="2 3">
    <name type="scientific">Columba livia</name>
    <name type="common">Rock dove</name>
    <dbReference type="NCBI Taxonomy" id="8932"/>
    <lineage>
        <taxon>Eukaryota</taxon>
        <taxon>Metazoa</taxon>
        <taxon>Chordata</taxon>
        <taxon>Craniata</taxon>
        <taxon>Vertebrata</taxon>
        <taxon>Euteleostomi</taxon>
        <taxon>Archelosauria</taxon>
        <taxon>Archosauria</taxon>
        <taxon>Dinosauria</taxon>
        <taxon>Saurischia</taxon>
        <taxon>Theropoda</taxon>
        <taxon>Coelurosauria</taxon>
        <taxon>Aves</taxon>
        <taxon>Neognathae</taxon>
        <taxon>Neoaves</taxon>
        <taxon>Columbimorphae</taxon>
        <taxon>Columbiformes</taxon>
        <taxon>Columbidae</taxon>
        <taxon>Columba</taxon>
    </lineage>
</organism>
<evidence type="ECO:0000256" key="1">
    <source>
        <dbReference type="SAM" id="MobiDB-lite"/>
    </source>
</evidence>
<dbReference type="EMBL" id="AKCR02000415">
    <property type="protein sequence ID" value="PKK17156.1"/>
    <property type="molecule type" value="Genomic_DNA"/>
</dbReference>
<proteinExistence type="predicted"/>
<reference evidence="2 3" key="1">
    <citation type="journal article" date="2013" name="Science">
        <title>Genomic diversity and evolution of the head crest in the rock pigeon.</title>
        <authorList>
            <person name="Shapiro M.D."/>
            <person name="Kronenberg Z."/>
            <person name="Li C."/>
            <person name="Domyan E.T."/>
            <person name="Pan H."/>
            <person name="Campbell M."/>
            <person name="Tan H."/>
            <person name="Huff C.D."/>
            <person name="Hu H."/>
            <person name="Vickrey A.I."/>
            <person name="Nielsen S.C."/>
            <person name="Stringham S.A."/>
            <person name="Hu H."/>
            <person name="Willerslev E."/>
            <person name="Gilbert M.T."/>
            <person name="Yandell M."/>
            <person name="Zhang G."/>
            <person name="Wang J."/>
        </authorList>
    </citation>
    <scope>NUCLEOTIDE SEQUENCE [LARGE SCALE GENOMIC DNA]</scope>
    <source>
        <tissue evidence="2">Blood</tissue>
    </source>
</reference>
<keyword evidence="2" id="KW-0808">Transferase</keyword>
<feature type="compositionally biased region" description="Polar residues" evidence="1">
    <location>
        <begin position="237"/>
        <end position="250"/>
    </location>
</feature>
<feature type="compositionally biased region" description="Basic residues" evidence="1">
    <location>
        <begin position="251"/>
        <end position="260"/>
    </location>
</feature>
<feature type="region of interest" description="Disordered" evidence="1">
    <location>
        <begin position="153"/>
        <end position="267"/>
    </location>
</feature>
<gene>
    <name evidence="2" type="ORF">A306_00015106</name>
</gene>
<dbReference type="Proteomes" id="UP000053872">
    <property type="component" value="Unassembled WGS sequence"/>
</dbReference>
<feature type="compositionally biased region" description="Low complexity" evidence="1">
    <location>
        <begin position="209"/>
        <end position="218"/>
    </location>
</feature>
<feature type="compositionally biased region" description="Basic and acidic residues" evidence="1">
    <location>
        <begin position="1"/>
        <end position="12"/>
    </location>
</feature>
<comment type="caution">
    <text evidence="2">The sequence shown here is derived from an EMBL/GenBank/DDBJ whole genome shotgun (WGS) entry which is preliminary data.</text>
</comment>
<feature type="non-terminal residue" evidence="2">
    <location>
        <position position="324"/>
    </location>
</feature>
<dbReference type="AlphaFoldDB" id="A0A2I0LIA1"/>
<protein>
    <submittedName>
        <fullName evidence="2">Lysine-specific demethylase 5C-like</fullName>
    </submittedName>
</protein>
<evidence type="ECO:0000313" key="3">
    <source>
        <dbReference type="Proteomes" id="UP000053872"/>
    </source>
</evidence>
<keyword evidence="3" id="KW-1185">Reference proteome</keyword>
<name>A0A2I0LIA1_COLLI</name>
<dbReference type="GO" id="GO:0032259">
    <property type="term" value="P:methylation"/>
    <property type="evidence" value="ECO:0007669"/>
    <property type="project" value="UniProtKB-KW"/>
</dbReference>
<keyword evidence="2" id="KW-0489">Methyltransferase</keyword>
<accession>A0A2I0LIA1</accession>
<feature type="compositionally biased region" description="Basic residues" evidence="1">
    <location>
        <begin position="184"/>
        <end position="205"/>
    </location>
</feature>
<dbReference type="GO" id="GO:0008168">
    <property type="term" value="F:methyltransferase activity"/>
    <property type="evidence" value="ECO:0007669"/>
    <property type="project" value="UniProtKB-KW"/>
</dbReference>
<dbReference type="InParanoid" id="A0A2I0LIA1"/>
<evidence type="ECO:0000313" key="2">
    <source>
        <dbReference type="EMBL" id="PKK17156.1"/>
    </source>
</evidence>
<feature type="region of interest" description="Disordered" evidence="1">
    <location>
        <begin position="1"/>
        <end position="98"/>
    </location>
</feature>